<protein>
    <submittedName>
        <fullName evidence="6">TetR/AcrR family transcriptional regulator</fullName>
    </submittedName>
</protein>
<dbReference type="InterPro" id="IPR050109">
    <property type="entry name" value="HTH-type_TetR-like_transc_reg"/>
</dbReference>
<dbReference type="InterPro" id="IPR036271">
    <property type="entry name" value="Tet_transcr_reg_TetR-rel_C_sf"/>
</dbReference>
<evidence type="ECO:0000256" key="2">
    <source>
        <dbReference type="ARBA" id="ARBA00023125"/>
    </source>
</evidence>
<sequence>MTTAASPDTRDAILKAARVLFLTRGYHKTAMRTIARAAGISTGPLYFHFANKAEIFFHICLQANNRLLAAFTAAAGSGEAAGLRLRAMFLAHWDFFTTEPELFAILHLAENPMAGIDLPPELREKLTSLRHQLIAVMETVIREGIAAGELRAFDPPALALLLHSVADGVFQSHKSGALKDAGVGLDALIATAIGVLGHGMVLIPRTGAALTPSSPESAPRGPA</sequence>
<evidence type="ECO:0000259" key="5">
    <source>
        <dbReference type="PROSITE" id="PS50977"/>
    </source>
</evidence>
<evidence type="ECO:0000256" key="3">
    <source>
        <dbReference type="ARBA" id="ARBA00023163"/>
    </source>
</evidence>
<organism evidence="6 7">
    <name type="scientific">Anaeroselena agilis</name>
    <dbReference type="NCBI Taxonomy" id="3063788"/>
    <lineage>
        <taxon>Bacteria</taxon>
        <taxon>Bacillati</taxon>
        <taxon>Bacillota</taxon>
        <taxon>Negativicutes</taxon>
        <taxon>Acetonemataceae</taxon>
        <taxon>Anaeroselena</taxon>
    </lineage>
</organism>
<feature type="domain" description="HTH tetR-type" evidence="5">
    <location>
        <begin position="7"/>
        <end position="67"/>
    </location>
</feature>
<dbReference type="Pfam" id="PF00440">
    <property type="entry name" value="TetR_N"/>
    <property type="match status" value="1"/>
</dbReference>
<keyword evidence="7" id="KW-1185">Reference proteome</keyword>
<dbReference type="Gene3D" id="1.10.10.60">
    <property type="entry name" value="Homeodomain-like"/>
    <property type="match status" value="1"/>
</dbReference>
<dbReference type="Proteomes" id="UP001254848">
    <property type="component" value="Unassembled WGS sequence"/>
</dbReference>
<dbReference type="Gene3D" id="1.10.357.10">
    <property type="entry name" value="Tetracycline Repressor, domain 2"/>
    <property type="match status" value="1"/>
</dbReference>
<proteinExistence type="predicted"/>
<dbReference type="SUPFAM" id="SSF48498">
    <property type="entry name" value="Tetracyclin repressor-like, C-terminal domain"/>
    <property type="match status" value="1"/>
</dbReference>
<keyword evidence="1" id="KW-0805">Transcription regulation</keyword>
<dbReference type="PANTHER" id="PTHR30055:SF234">
    <property type="entry name" value="HTH-TYPE TRANSCRIPTIONAL REGULATOR BETI"/>
    <property type="match status" value="1"/>
</dbReference>
<keyword evidence="2 4" id="KW-0238">DNA-binding</keyword>
<dbReference type="Pfam" id="PF17932">
    <property type="entry name" value="TetR_C_24"/>
    <property type="match status" value="1"/>
</dbReference>
<dbReference type="InterPro" id="IPR041490">
    <property type="entry name" value="KstR2_TetR_C"/>
</dbReference>
<comment type="caution">
    <text evidence="6">The sequence shown here is derived from an EMBL/GenBank/DDBJ whole genome shotgun (WGS) entry which is preliminary data.</text>
</comment>
<dbReference type="PROSITE" id="PS50977">
    <property type="entry name" value="HTH_TETR_2"/>
    <property type="match status" value="1"/>
</dbReference>
<evidence type="ECO:0000256" key="1">
    <source>
        <dbReference type="ARBA" id="ARBA00023015"/>
    </source>
</evidence>
<dbReference type="PANTHER" id="PTHR30055">
    <property type="entry name" value="HTH-TYPE TRANSCRIPTIONAL REGULATOR RUTR"/>
    <property type="match status" value="1"/>
</dbReference>
<evidence type="ECO:0000256" key="4">
    <source>
        <dbReference type="PROSITE-ProRule" id="PRU00335"/>
    </source>
</evidence>
<dbReference type="EMBL" id="JAUOZS010000001">
    <property type="protein sequence ID" value="MDT8901552.1"/>
    <property type="molecule type" value="Genomic_DNA"/>
</dbReference>
<dbReference type="InterPro" id="IPR009057">
    <property type="entry name" value="Homeodomain-like_sf"/>
</dbReference>
<feature type="DNA-binding region" description="H-T-H motif" evidence="4">
    <location>
        <begin position="30"/>
        <end position="49"/>
    </location>
</feature>
<reference evidence="6 7" key="1">
    <citation type="submission" date="2023-07" db="EMBL/GenBank/DDBJ databases">
        <title>The novel representative of Negativicutes class, Anaeroselena agilis gen. nov. sp. nov.</title>
        <authorList>
            <person name="Prokofeva M.I."/>
            <person name="Elcheninov A.G."/>
            <person name="Klyukina A."/>
            <person name="Kublanov I.V."/>
            <person name="Frolov E.N."/>
            <person name="Podosokorskaya O.A."/>
        </authorList>
    </citation>
    <scope>NUCLEOTIDE SEQUENCE [LARGE SCALE GENOMIC DNA]</scope>
    <source>
        <strain evidence="6 7">4137-cl</strain>
    </source>
</reference>
<evidence type="ECO:0000313" key="7">
    <source>
        <dbReference type="Proteomes" id="UP001254848"/>
    </source>
</evidence>
<dbReference type="PRINTS" id="PR00455">
    <property type="entry name" value="HTHTETR"/>
</dbReference>
<dbReference type="RefSeq" id="WP_413780060.1">
    <property type="nucleotide sequence ID" value="NZ_JAUOZS010000001.1"/>
</dbReference>
<name>A0ABU3NXM1_9FIRM</name>
<evidence type="ECO:0000313" key="6">
    <source>
        <dbReference type="EMBL" id="MDT8901552.1"/>
    </source>
</evidence>
<dbReference type="InterPro" id="IPR001647">
    <property type="entry name" value="HTH_TetR"/>
</dbReference>
<keyword evidence="3" id="KW-0804">Transcription</keyword>
<dbReference type="SUPFAM" id="SSF46689">
    <property type="entry name" value="Homeodomain-like"/>
    <property type="match status" value="1"/>
</dbReference>
<accession>A0ABU3NXM1</accession>
<gene>
    <name evidence="6" type="ORF">Q4T40_09890</name>
</gene>